<dbReference type="InterPro" id="IPR016024">
    <property type="entry name" value="ARM-type_fold"/>
</dbReference>
<evidence type="ECO:0000256" key="2">
    <source>
        <dbReference type="ARBA" id="ARBA00006856"/>
    </source>
</evidence>
<evidence type="ECO:0000256" key="6">
    <source>
        <dbReference type="SAM" id="MobiDB-lite"/>
    </source>
</evidence>
<evidence type="ECO:0000313" key="9">
    <source>
        <dbReference type="Proteomes" id="UP000187209"/>
    </source>
</evidence>
<dbReference type="Pfam" id="PF02847">
    <property type="entry name" value="MA3"/>
    <property type="match status" value="1"/>
</dbReference>
<name>A0A1R2C1Q7_9CILI</name>
<dbReference type="PANTHER" id="PTHR18034:SF3">
    <property type="entry name" value="PRE-MRNA-SPLICING FACTOR CWC22 HOMOLOG"/>
    <property type="match status" value="1"/>
</dbReference>
<dbReference type="Gene3D" id="1.25.40.180">
    <property type="match status" value="1"/>
</dbReference>
<dbReference type="InterPro" id="IPR050781">
    <property type="entry name" value="CWC22_splicing_factor"/>
</dbReference>
<dbReference type="SMART" id="SM00544">
    <property type="entry name" value="MA3"/>
    <property type="match status" value="1"/>
</dbReference>
<dbReference type="SUPFAM" id="SSF48371">
    <property type="entry name" value="ARM repeat"/>
    <property type="match status" value="1"/>
</dbReference>
<evidence type="ECO:0000259" key="7">
    <source>
        <dbReference type="PROSITE" id="PS51366"/>
    </source>
</evidence>
<gene>
    <name evidence="8" type="ORF">SteCoe_16309</name>
</gene>
<dbReference type="SMART" id="SM00543">
    <property type="entry name" value="MIF4G"/>
    <property type="match status" value="1"/>
</dbReference>
<reference evidence="8 9" key="1">
    <citation type="submission" date="2016-11" db="EMBL/GenBank/DDBJ databases">
        <title>The macronuclear genome of Stentor coeruleus: a giant cell with tiny introns.</title>
        <authorList>
            <person name="Slabodnick M."/>
            <person name="Ruby J.G."/>
            <person name="Reiff S.B."/>
            <person name="Swart E.C."/>
            <person name="Gosai S."/>
            <person name="Prabakaran S."/>
            <person name="Witkowska E."/>
            <person name="Larue G.E."/>
            <person name="Fisher S."/>
            <person name="Freeman R.M."/>
            <person name="Gunawardena J."/>
            <person name="Chu W."/>
            <person name="Stover N.A."/>
            <person name="Gregory B.D."/>
            <person name="Nowacki M."/>
            <person name="Derisi J."/>
            <person name="Roy S.W."/>
            <person name="Marshall W.F."/>
            <person name="Sood P."/>
        </authorList>
    </citation>
    <scope>NUCLEOTIDE SEQUENCE [LARGE SCALE GENOMIC DNA]</scope>
    <source>
        <strain evidence="8">WM001</strain>
    </source>
</reference>
<dbReference type="AlphaFoldDB" id="A0A1R2C1Q7"/>
<dbReference type="Pfam" id="PF02854">
    <property type="entry name" value="MIF4G"/>
    <property type="match status" value="1"/>
</dbReference>
<dbReference type="GO" id="GO:0003723">
    <property type="term" value="F:RNA binding"/>
    <property type="evidence" value="ECO:0007669"/>
    <property type="project" value="InterPro"/>
</dbReference>
<evidence type="ECO:0000256" key="5">
    <source>
        <dbReference type="ARBA" id="ARBA00023242"/>
    </source>
</evidence>
<evidence type="ECO:0000256" key="3">
    <source>
        <dbReference type="ARBA" id="ARBA00022664"/>
    </source>
</evidence>
<evidence type="ECO:0000256" key="4">
    <source>
        <dbReference type="ARBA" id="ARBA00023187"/>
    </source>
</evidence>
<feature type="compositionally biased region" description="Basic residues" evidence="6">
    <location>
        <begin position="615"/>
        <end position="628"/>
    </location>
</feature>
<comment type="subcellular location">
    <subcellularLocation>
        <location evidence="1">Nucleus</location>
    </subcellularLocation>
</comment>
<organism evidence="8 9">
    <name type="scientific">Stentor coeruleus</name>
    <dbReference type="NCBI Taxonomy" id="5963"/>
    <lineage>
        <taxon>Eukaryota</taxon>
        <taxon>Sar</taxon>
        <taxon>Alveolata</taxon>
        <taxon>Ciliophora</taxon>
        <taxon>Postciliodesmatophora</taxon>
        <taxon>Heterotrichea</taxon>
        <taxon>Heterotrichida</taxon>
        <taxon>Stentoridae</taxon>
        <taxon>Stentor</taxon>
    </lineage>
</organism>
<dbReference type="InterPro" id="IPR003891">
    <property type="entry name" value="Initiation_fac_eIF4g_MI"/>
</dbReference>
<feature type="compositionally biased region" description="Basic and acidic residues" evidence="6">
    <location>
        <begin position="561"/>
        <end position="614"/>
    </location>
</feature>
<dbReference type="PROSITE" id="PS51366">
    <property type="entry name" value="MI"/>
    <property type="match status" value="1"/>
</dbReference>
<evidence type="ECO:0000313" key="8">
    <source>
        <dbReference type="EMBL" id="OMJ82911.1"/>
    </source>
</evidence>
<keyword evidence="5" id="KW-0539">Nucleus</keyword>
<protein>
    <recommendedName>
        <fullName evidence="7">MI domain-containing protein</fullName>
    </recommendedName>
</protein>
<comment type="caution">
    <text evidence="8">The sequence shown here is derived from an EMBL/GenBank/DDBJ whole genome shotgun (WGS) entry which is preliminary data.</text>
</comment>
<dbReference type="Proteomes" id="UP000187209">
    <property type="component" value="Unassembled WGS sequence"/>
</dbReference>
<dbReference type="OrthoDB" id="1924287at2759"/>
<dbReference type="EMBL" id="MPUH01000323">
    <property type="protein sequence ID" value="OMJ82911.1"/>
    <property type="molecule type" value="Genomic_DNA"/>
</dbReference>
<dbReference type="GO" id="GO:0071013">
    <property type="term" value="C:catalytic step 2 spliceosome"/>
    <property type="evidence" value="ECO:0007669"/>
    <property type="project" value="TreeGrafter"/>
</dbReference>
<comment type="similarity">
    <text evidence="2">Belongs to the CWC22 family.</text>
</comment>
<feature type="compositionally biased region" description="Acidic residues" evidence="6">
    <location>
        <begin position="283"/>
        <end position="299"/>
    </location>
</feature>
<keyword evidence="9" id="KW-1185">Reference proteome</keyword>
<proteinExistence type="inferred from homology"/>
<accession>A0A1R2C1Q7</accession>
<sequence>MERPKEGVYIPPFRLARMRQEIEDKSSEEYQKLMWELLRKSLNGIINKANVSNLPNVIVELFNENLLRGRGLLGKALLKGQLAAPNYTHVYAALVAVINSKLPEVGKLIVYRVISQFQKAYRRNDKLMCIGSLKFIAHLFNQQVVHELLPLQVAALLLENATEDSVEIACDFVIECGQLLNEMTPLGMNAIFERFRGLLQEGAISKRVQYTIENLMAIRKAKFKDNPGVMQQLDLVEDADKITHEIALDDQIDTQDHNNFFKFDPNFIQNEKEWEEIKREILGDNEEEDPEESVEEQEETQQIKDMTDADSINLRKVIYLNVMSSVDFEECANKMLKLNIRPGQELEVANMLIECCTHERTYLRFYGLLAQRFCILNPAYQEHFQVSFQKYFLSIDCMETNKLRNAAKFFAHLLFTDAISWVVFQIIHLTEETTTSSSRIFIKILMQEIAENISIENMILRFNDKELTGCFDGIFLKDVPKNVRFCINFFTSIGLGRLTDDLRDYLEKMPVPEQEVNEPMEESKGSSGSSSGSSSDSESSSDSKSVSSGKSSSDSGSESESYSRSDSRSERSRNSGSRNRDGVKKKRSESGSRRSGSKNRDRDRKKISGSESRNRRNKGFVRRSRSRSWSKSASSSRSRSRRRRYN</sequence>
<feature type="domain" description="MI" evidence="7">
    <location>
        <begin position="313"/>
        <end position="429"/>
    </location>
</feature>
<feature type="region of interest" description="Disordered" evidence="6">
    <location>
        <begin position="283"/>
        <end position="303"/>
    </location>
</feature>
<dbReference type="GO" id="GO:0000398">
    <property type="term" value="P:mRNA splicing, via spliceosome"/>
    <property type="evidence" value="ECO:0007669"/>
    <property type="project" value="TreeGrafter"/>
</dbReference>
<feature type="region of interest" description="Disordered" evidence="6">
    <location>
        <begin position="511"/>
        <end position="646"/>
    </location>
</feature>
<keyword evidence="3" id="KW-0507">mRNA processing</keyword>
<dbReference type="InterPro" id="IPR003890">
    <property type="entry name" value="MIF4G-like_typ-3"/>
</dbReference>
<evidence type="ECO:0000256" key="1">
    <source>
        <dbReference type="ARBA" id="ARBA00004123"/>
    </source>
</evidence>
<keyword evidence="4" id="KW-0508">mRNA splicing</keyword>
<feature type="compositionally biased region" description="Low complexity" evidence="6">
    <location>
        <begin position="525"/>
        <end position="560"/>
    </location>
</feature>
<dbReference type="PANTHER" id="PTHR18034">
    <property type="entry name" value="CELL CYCLE CONTROL PROTEIN CWF22-RELATED"/>
    <property type="match status" value="1"/>
</dbReference>